<dbReference type="GO" id="GO:0000156">
    <property type="term" value="F:phosphorelay response regulator activity"/>
    <property type="evidence" value="ECO:0007669"/>
    <property type="project" value="TreeGrafter"/>
</dbReference>
<evidence type="ECO:0000256" key="9">
    <source>
        <dbReference type="SAM" id="Coils"/>
    </source>
</evidence>
<dbReference type="InterPro" id="IPR036097">
    <property type="entry name" value="HisK_dim/P_sf"/>
</dbReference>
<dbReference type="InterPro" id="IPR004358">
    <property type="entry name" value="Sig_transdc_His_kin-like_C"/>
</dbReference>
<organism evidence="11 12">
    <name type="scientific">Flavobacterium fryxellicola</name>
    <dbReference type="NCBI Taxonomy" id="249352"/>
    <lineage>
        <taxon>Bacteria</taxon>
        <taxon>Pseudomonadati</taxon>
        <taxon>Bacteroidota</taxon>
        <taxon>Flavobacteriia</taxon>
        <taxon>Flavobacteriales</taxon>
        <taxon>Flavobacteriaceae</taxon>
        <taxon>Flavobacterium</taxon>
    </lineage>
</organism>
<evidence type="ECO:0000256" key="5">
    <source>
        <dbReference type="ARBA" id="ARBA00022741"/>
    </source>
</evidence>
<accession>A0A167WBD2</accession>
<evidence type="ECO:0000313" key="12">
    <source>
        <dbReference type="Proteomes" id="UP000077164"/>
    </source>
</evidence>
<dbReference type="SUPFAM" id="SSF47384">
    <property type="entry name" value="Homodimeric domain of signal transducing histidine kinase"/>
    <property type="match status" value="1"/>
</dbReference>
<keyword evidence="9" id="KW-0175">Coiled coil</keyword>
<dbReference type="AlphaFoldDB" id="A0A167WBD2"/>
<evidence type="ECO:0000313" key="11">
    <source>
        <dbReference type="EMBL" id="OAB27196.1"/>
    </source>
</evidence>
<dbReference type="RefSeq" id="WP_066081537.1">
    <property type="nucleotide sequence ID" value="NZ_FRDK01000004.1"/>
</dbReference>
<keyword evidence="5" id="KW-0547">Nucleotide-binding</keyword>
<dbReference type="SMART" id="SM00388">
    <property type="entry name" value="HisKA"/>
    <property type="match status" value="1"/>
</dbReference>
<feature type="coiled-coil region" evidence="9">
    <location>
        <begin position="53"/>
        <end position="80"/>
    </location>
</feature>
<evidence type="ECO:0000256" key="3">
    <source>
        <dbReference type="ARBA" id="ARBA00022553"/>
    </source>
</evidence>
<dbReference type="GO" id="GO:0000155">
    <property type="term" value="F:phosphorelay sensor kinase activity"/>
    <property type="evidence" value="ECO:0007669"/>
    <property type="project" value="InterPro"/>
</dbReference>
<gene>
    <name evidence="11" type="ORF">FBFR_11700</name>
</gene>
<dbReference type="SMART" id="SM00387">
    <property type="entry name" value="HATPase_c"/>
    <property type="match status" value="1"/>
</dbReference>
<dbReference type="InterPro" id="IPR050351">
    <property type="entry name" value="BphY/WalK/GraS-like"/>
</dbReference>
<dbReference type="GO" id="GO:0005524">
    <property type="term" value="F:ATP binding"/>
    <property type="evidence" value="ECO:0007669"/>
    <property type="project" value="UniProtKB-KW"/>
</dbReference>
<dbReference type="Pfam" id="PF02518">
    <property type="entry name" value="HATPase_c"/>
    <property type="match status" value="1"/>
</dbReference>
<dbReference type="Proteomes" id="UP000077164">
    <property type="component" value="Unassembled WGS sequence"/>
</dbReference>
<evidence type="ECO:0000256" key="2">
    <source>
        <dbReference type="ARBA" id="ARBA00012438"/>
    </source>
</evidence>
<protein>
    <recommendedName>
        <fullName evidence="2">histidine kinase</fullName>
        <ecNumber evidence="2">2.7.13.3</ecNumber>
    </recommendedName>
</protein>
<proteinExistence type="predicted"/>
<dbReference type="GO" id="GO:0030295">
    <property type="term" value="F:protein kinase activator activity"/>
    <property type="evidence" value="ECO:0007669"/>
    <property type="project" value="TreeGrafter"/>
</dbReference>
<keyword evidence="4" id="KW-0808">Transferase</keyword>
<keyword evidence="7" id="KW-0067">ATP-binding</keyword>
<dbReference type="InterPro" id="IPR003661">
    <property type="entry name" value="HisK_dim/P_dom"/>
</dbReference>
<keyword evidence="3" id="KW-0597">Phosphoprotein</keyword>
<dbReference type="Pfam" id="PF00512">
    <property type="entry name" value="HisKA"/>
    <property type="match status" value="1"/>
</dbReference>
<evidence type="ECO:0000256" key="1">
    <source>
        <dbReference type="ARBA" id="ARBA00000085"/>
    </source>
</evidence>
<dbReference type="Gene3D" id="3.30.565.10">
    <property type="entry name" value="Histidine kinase-like ATPase, C-terminal domain"/>
    <property type="match status" value="1"/>
</dbReference>
<evidence type="ECO:0000256" key="8">
    <source>
        <dbReference type="ARBA" id="ARBA00023012"/>
    </source>
</evidence>
<sequence length="242" mass="27172">MEEAEDKCQQELAALKKEFEEFVYIVSHDIKSPMRAISNITTWIEEDLGTVENQEVLANLSLLKNRVNRMENMMNGLLELSRVDRVELEFYEVNISKMMANSIALFETNSNVEFTLNTTLINENCVTLGAKLQKVILSVLDNAVRFHDKENRKVGVEVVETQSDYEIKVSDNGPGIPEQIASKIFSIFYTVNSKDVVDTTGAGLAISCKIMKLVGGKIKYSAGINNGSIFTLIWPKIIILKN</sequence>
<comment type="catalytic activity">
    <reaction evidence="1">
        <text>ATP + protein L-histidine = ADP + protein N-phospho-L-histidine.</text>
        <dbReference type="EC" id="2.7.13.3"/>
    </reaction>
</comment>
<dbReference type="InterPro" id="IPR003594">
    <property type="entry name" value="HATPase_dom"/>
</dbReference>
<dbReference type="PROSITE" id="PS50109">
    <property type="entry name" value="HIS_KIN"/>
    <property type="match status" value="1"/>
</dbReference>
<dbReference type="PRINTS" id="PR00344">
    <property type="entry name" value="BCTRLSENSOR"/>
</dbReference>
<dbReference type="CDD" id="cd00082">
    <property type="entry name" value="HisKA"/>
    <property type="match status" value="1"/>
</dbReference>
<name>A0A167WBD2_9FLAO</name>
<evidence type="ECO:0000256" key="7">
    <source>
        <dbReference type="ARBA" id="ARBA00022840"/>
    </source>
</evidence>
<evidence type="ECO:0000256" key="4">
    <source>
        <dbReference type="ARBA" id="ARBA00022679"/>
    </source>
</evidence>
<feature type="domain" description="Histidine kinase" evidence="10">
    <location>
        <begin position="25"/>
        <end position="238"/>
    </location>
</feature>
<dbReference type="STRING" id="249352.SAMN05444395_104163"/>
<reference evidence="11 12" key="1">
    <citation type="submission" date="2016-03" db="EMBL/GenBank/DDBJ databases">
        <title>Draft genome sequence of Flavobacterium fryxellicola DSM 16209.</title>
        <authorList>
            <person name="Shin S.-K."/>
            <person name="Yi H."/>
        </authorList>
    </citation>
    <scope>NUCLEOTIDE SEQUENCE [LARGE SCALE GENOMIC DNA]</scope>
    <source>
        <strain evidence="11 12">DSM 16209</strain>
    </source>
</reference>
<dbReference type="EC" id="2.7.13.3" evidence="2"/>
<evidence type="ECO:0000256" key="6">
    <source>
        <dbReference type="ARBA" id="ARBA00022777"/>
    </source>
</evidence>
<keyword evidence="8" id="KW-0902">Two-component regulatory system</keyword>
<dbReference type="PANTHER" id="PTHR42878:SF7">
    <property type="entry name" value="SENSOR HISTIDINE KINASE GLRK"/>
    <property type="match status" value="1"/>
</dbReference>
<evidence type="ECO:0000259" key="10">
    <source>
        <dbReference type="PROSITE" id="PS50109"/>
    </source>
</evidence>
<dbReference type="CDD" id="cd00075">
    <property type="entry name" value="HATPase"/>
    <property type="match status" value="1"/>
</dbReference>
<keyword evidence="12" id="KW-1185">Reference proteome</keyword>
<dbReference type="GO" id="GO:0007234">
    <property type="term" value="P:osmosensory signaling via phosphorelay pathway"/>
    <property type="evidence" value="ECO:0007669"/>
    <property type="project" value="TreeGrafter"/>
</dbReference>
<comment type="caution">
    <text evidence="11">The sequence shown here is derived from an EMBL/GenBank/DDBJ whole genome shotgun (WGS) entry which is preliminary data.</text>
</comment>
<dbReference type="Gene3D" id="1.10.287.130">
    <property type="match status" value="1"/>
</dbReference>
<dbReference type="SUPFAM" id="SSF55874">
    <property type="entry name" value="ATPase domain of HSP90 chaperone/DNA topoisomerase II/histidine kinase"/>
    <property type="match status" value="1"/>
</dbReference>
<dbReference type="InterPro" id="IPR036890">
    <property type="entry name" value="HATPase_C_sf"/>
</dbReference>
<keyword evidence="6 11" id="KW-0418">Kinase</keyword>
<dbReference type="InterPro" id="IPR005467">
    <property type="entry name" value="His_kinase_dom"/>
</dbReference>
<dbReference type="EMBL" id="LVJE01000019">
    <property type="protein sequence ID" value="OAB27196.1"/>
    <property type="molecule type" value="Genomic_DNA"/>
</dbReference>
<dbReference type="OrthoDB" id="9811889at2"/>
<dbReference type="PANTHER" id="PTHR42878">
    <property type="entry name" value="TWO-COMPONENT HISTIDINE KINASE"/>
    <property type="match status" value="1"/>
</dbReference>